<organism evidence="1 2">
    <name type="scientific">Chitinophaga niastensis</name>
    <dbReference type="NCBI Taxonomy" id="536980"/>
    <lineage>
        <taxon>Bacteria</taxon>
        <taxon>Pseudomonadati</taxon>
        <taxon>Bacteroidota</taxon>
        <taxon>Chitinophagia</taxon>
        <taxon>Chitinophagales</taxon>
        <taxon>Chitinophagaceae</taxon>
        <taxon>Chitinophaga</taxon>
    </lineage>
</organism>
<dbReference type="Gene3D" id="3.40.30.10">
    <property type="entry name" value="Glutaredoxin"/>
    <property type="match status" value="1"/>
</dbReference>
<dbReference type="PROSITE" id="PS51257">
    <property type="entry name" value="PROKAR_LIPOPROTEIN"/>
    <property type="match status" value="1"/>
</dbReference>
<gene>
    <name evidence="1" type="ORF">CLV51_103513</name>
</gene>
<dbReference type="InterPro" id="IPR036249">
    <property type="entry name" value="Thioredoxin-like_sf"/>
</dbReference>
<evidence type="ECO:0000313" key="1">
    <source>
        <dbReference type="EMBL" id="PSL46532.1"/>
    </source>
</evidence>
<dbReference type="Proteomes" id="UP000240971">
    <property type="component" value="Unassembled WGS sequence"/>
</dbReference>
<dbReference type="AlphaFoldDB" id="A0A2P8HJY6"/>
<dbReference type="SUPFAM" id="SSF52833">
    <property type="entry name" value="Thioredoxin-like"/>
    <property type="match status" value="1"/>
</dbReference>
<accession>A0A2P8HJY6</accession>
<comment type="caution">
    <text evidence="1">The sequence shown here is derived from an EMBL/GenBank/DDBJ whole genome shotgun (WGS) entry which is preliminary data.</text>
</comment>
<dbReference type="EMBL" id="PYAW01000003">
    <property type="protein sequence ID" value="PSL46532.1"/>
    <property type="molecule type" value="Genomic_DNA"/>
</dbReference>
<proteinExistence type="predicted"/>
<keyword evidence="2" id="KW-1185">Reference proteome</keyword>
<evidence type="ECO:0000313" key="2">
    <source>
        <dbReference type="Proteomes" id="UP000240971"/>
    </source>
</evidence>
<dbReference type="OrthoDB" id="1493568at2"/>
<sequence>MKYLIFASLMIAVITCSCKTKCAREDAKKLMGTWYEKKIQLSDNWTLINDSSVAADNRFDMHHPDSKFYVLHYFMADCDKCINELLKARDFIKNHKSSFPGTKYVFLASGPTPVYIKEAVDKSKFEYPVYYEKEYYAFKKSNGFPKFDNLYNTMLIDNQNKLLLFGFLYDNKKASDIYSGIINCN</sequence>
<reference evidence="1 2" key="1">
    <citation type="submission" date="2018-03" db="EMBL/GenBank/DDBJ databases">
        <title>Genomic Encyclopedia of Archaeal and Bacterial Type Strains, Phase II (KMG-II): from individual species to whole genera.</title>
        <authorList>
            <person name="Goeker M."/>
        </authorList>
    </citation>
    <scope>NUCLEOTIDE SEQUENCE [LARGE SCALE GENOMIC DNA]</scope>
    <source>
        <strain evidence="1 2">DSM 24859</strain>
    </source>
</reference>
<protein>
    <recommendedName>
        <fullName evidence="3">AhpC/TSA family protein</fullName>
    </recommendedName>
</protein>
<name>A0A2P8HJY6_CHINA</name>
<dbReference type="RefSeq" id="WP_106529309.1">
    <property type="nucleotide sequence ID" value="NZ_PYAW01000003.1"/>
</dbReference>
<evidence type="ECO:0008006" key="3">
    <source>
        <dbReference type="Google" id="ProtNLM"/>
    </source>
</evidence>